<reference evidence="2 3" key="1">
    <citation type="submission" date="2020-08" db="EMBL/GenBank/DDBJ databases">
        <title>Sequencing the genomes of 1000 actinobacteria strains.</title>
        <authorList>
            <person name="Klenk H.-P."/>
        </authorList>
    </citation>
    <scope>NUCLEOTIDE SEQUENCE [LARGE SCALE GENOMIC DNA]</scope>
    <source>
        <strain evidence="2 3">DSM 44551</strain>
    </source>
</reference>
<organism evidence="2 3">
    <name type="scientific">Nocardiopsis composta</name>
    <dbReference type="NCBI Taxonomy" id="157465"/>
    <lineage>
        <taxon>Bacteria</taxon>
        <taxon>Bacillati</taxon>
        <taxon>Actinomycetota</taxon>
        <taxon>Actinomycetes</taxon>
        <taxon>Streptosporangiales</taxon>
        <taxon>Nocardiopsidaceae</taxon>
        <taxon>Nocardiopsis</taxon>
    </lineage>
</organism>
<dbReference type="InterPro" id="IPR012296">
    <property type="entry name" value="Nuclease_put_TT1808"/>
</dbReference>
<dbReference type="PANTHER" id="PTHR35400">
    <property type="entry name" value="SLR1083 PROTEIN"/>
    <property type="match status" value="1"/>
</dbReference>
<dbReference type="PANTHER" id="PTHR35400:SF3">
    <property type="entry name" value="SLL1072 PROTEIN"/>
    <property type="match status" value="1"/>
</dbReference>
<gene>
    <name evidence="2" type="ORF">HDA36_003487</name>
</gene>
<dbReference type="Proteomes" id="UP000572635">
    <property type="component" value="Unassembled WGS sequence"/>
</dbReference>
<keyword evidence="2" id="KW-0378">Hydrolase</keyword>
<evidence type="ECO:0000313" key="2">
    <source>
        <dbReference type="EMBL" id="MBB5433403.1"/>
    </source>
</evidence>
<dbReference type="Gene3D" id="3.90.1570.10">
    <property type="entry name" value="tt1808, chain A"/>
    <property type="match status" value="1"/>
</dbReference>
<keyword evidence="2" id="KW-0540">Nuclease</keyword>
<dbReference type="RefSeq" id="WP_184393118.1">
    <property type="nucleotide sequence ID" value="NZ_BAAAJD010000113.1"/>
</dbReference>
<accession>A0A7W8VES9</accession>
<dbReference type="GO" id="GO:0004519">
    <property type="term" value="F:endonuclease activity"/>
    <property type="evidence" value="ECO:0007669"/>
    <property type="project" value="UniProtKB-KW"/>
</dbReference>
<comment type="caution">
    <text evidence="2">The sequence shown here is derived from an EMBL/GenBank/DDBJ whole genome shotgun (WGS) entry which is preliminary data.</text>
</comment>
<sequence>MSADPLPDWFFPPPEGWTADDLDRLPPSAPSHIELIDGALIVTAPQRSFHANVMNRLWADLDAQAPEGIGVQTQMTVKLGERQRPEPDVLVFRRPEQDDSSRTYYLPEDVLLMVEIVSPESEERDRKTKPIKYAEAGIPHFWLVEEESPGSPEIRVYELDRVTQRYTCTSIAREVLKLSVPFPIAIDVRRLNR</sequence>
<feature type="domain" description="Putative restriction endonuclease" evidence="1">
    <location>
        <begin position="20"/>
        <end position="183"/>
    </location>
</feature>
<proteinExistence type="predicted"/>
<dbReference type="InterPro" id="IPR011335">
    <property type="entry name" value="Restrct_endonuc-II-like"/>
</dbReference>
<evidence type="ECO:0000259" key="1">
    <source>
        <dbReference type="Pfam" id="PF05685"/>
    </source>
</evidence>
<dbReference type="InterPro" id="IPR008538">
    <property type="entry name" value="Uma2"/>
</dbReference>
<dbReference type="AlphaFoldDB" id="A0A7W8VES9"/>
<dbReference type="SUPFAM" id="SSF52980">
    <property type="entry name" value="Restriction endonuclease-like"/>
    <property type="match status" value="1"/>
</dbReference>
<dbReference type="Pfam" id="PF05685">
    <property type="entry name" value="Uma2"/>
    <property type="match status" value="1"/>
</dbReference>
<keyword evidence="2" id="KW-0255">Endonuclease</keyword>
<keyword evidence="3" id="KW-1185">Reference proteome</keyword>
<evidence type="ECO:0000313" key="3">
    <source>
        <dbReference type="Proteomes" id="UP000572635"/>
    </source>
</evidence>
<protein>
    <submittedName>
        <fullName evidence="2">Uma2 family endonuclease</fullName>
    </submittedName>
</protein>
<name>A0A7W8VES9_9ACTN</name>
<dbReference type="EMBL" id="JACHDB010000001">
    <property type="protein sequence ID" value="MBB5433403.1"/>
    <property type="molecule type" value="Genomic_DNA"/>
</dbReference>
<dbReference type="CDD" id="cd06260">
    <property type="entry name" value="DUF820-like"/>
    <property type="match status" value="1"/>
</dbReference>